<dbReference type="Pfam" id="PF00172">
    <property type="entry name" value="Zn_clus"/>
    <property type="match status" value="1"/>
</dbReference>
<accession>A0AAD6J6E3</accession>
<evidence type="ECO:0000313" key="6">
    <source>
        <dbReference type="EMBL" id="KAJ6264195.1"/>
    </source>
</evidence>
<evidence type="ECO:0000313" key="7">
    <source>
        <dbReference type="Proteomes" id="UP001221413"/>
    </source>
</evidence>
<dbReference type="AlphaFoldDB" id="A0AAD6J6E3"/>
<feature type="domain" description="Zn(2)-C6 fungal-type" evidence="5">
    <location>
        <begin position="55"/>
        <end position="84"/>
    </location>
</feature>
<proteinExistence type="predicted"/>
<feature type="coiled-coil region" evidence="3">
    <location>
        <begin position="89"/>
        <end position="116"/>
    </location>
</feature>
<keyword evidence="1" id="KW-0479">Metal-binding</keyword>
<dbReference type="GO" id="GO:0003677">
    <property type="term" value="F:DNA binding"/>
    <property type="evidence" value="ECO:0007669"/>
    <property type="project" value="InterPro"/>
</dbReference>
<dbReference type="PROSITE" id="PS00463">
    <property type="entry name" value="ZN2_CY6_FUNGAL_1"/>
    <property type="match status" value="1"/>
</dbReference>
<dbReference type="GO" id="GO:0006351">
    <property type="term" value="P:DNA-templated transcription"/>
    <property type="evidence" value="ECO:0007669"/>
    <property type="project" value="InterPro"/>
</dbReference>
<dbReference type="PROSITE" id="PS50048">
    <property type="entry name" value="ZN2_CY6_FUNGAL_2"/>
    <property type="match status" value="1"/>
</dbReference>
<feature type="compositionally biased region" description="Acidic residues" evidence="4">
    <location>
        <begin position="227"/>
        <end position="238"/>
    </location>
</feature>
<sequence length="1097" mass="125000">MAGRGPPTGPPTPDIVASTPGSTSSKVAIPRLKRDSEVANFGPQQGSEKSRVSHACEPCRQRKTKCDGGSPCRHCTEFKINCFYGDGKREKAKNEARYLQERVETYEKTLENIYANNTIDTEVKAAIVKALKDSANWQERLEGSVKAVNEGRREVTAPEGSRVFMRLDKVAEDFGATPDVYRRFLGISPCLPWSIDTNLDRSPSSGSERDAAAAPESAKEKEPMRYDDEDDDYDDDSDELRVESTGPPSEEPSYDLEDRRPMNNLPPLEQCYGLPDRRVVDAFVDGFFNTVHLAFPIIYKPQFIQEYRDYMDHDIQPEPFRTWLATMNIILAVGAIFTQLTDDTSTKWSNGYDQRIFYIKAQALYYNTGILINNPEQRHVQALGVLGVYFLATKQINRCWNVVGLAIRTGYSLGLHLSSELTQLGRIEQEVRHRKWYALMSLERTCGLLTGRPINIDEGKYSIPDLSGVNEEKLYSISKNKRKAERAKPGTQPPPPEDIDLEAFMKREFDDLQNTDHRNGFFLQSSKLYSVSLDILTNIYSAGAAKLTWRRAEDVIAFSGLKLERWKIGGGDALFPIPTNPDPDALTRRKKNLLYLDYLNTVILLNWPCLCRVKDVEAEQRKAFNKTASVACLNAALDTIRLLPDDTDQPIEFWSAFPWWIVLYYIVSSGIVVMMEITLKGEHMPEQKDELYMASEKVIRWLNYMGQTDVAAKRSSIALSDILVDAAPHIGRIYLPPPRFDNTRAEESDQQVHHQQQPQMQHPFILQQAQQHQHQLQHQQHLFQHHQLHQQHQHNQQLSYGMQEMQHDAHSSSADRAAGEAVQHQLQGFEPFSGNTTVTTAQLSDLSQQHQTLLGVPGMNILAQTGYDTNMAILESYPFRPIAEHAAAAADQDHVDHPMQLAPNEAPQLWDWPGYNHPHHPHHSVQMQMPMQAMQMQPMPPMQPMQPIPSMQQPMQQPMEQQMQQQMQQQMHAQQQMQQPMQPLQPLQPLQQLQQLQPLEPLQQLQQIQQMQQMQQIHSPHHGSEQHTPVHEFPTDYQAHLFQPVTAFAPGYHQPMYEESGDGGFHHSPVERDYIHGTPSPGLLHPNDAQYHRGHGQ</sequence>
<dbReference type="CDD" id="cd12148">
    <property type="entry name" value="fungal_TF_MHR"/>
    <property type="match status" value="1"/>
</dbReference>
<dbReference type="InterPro" id="IPR053230">
    <property type="entry name" value="Trans_reg_galc"/>
</dbReference>
<dbReference type="CDD" id="cd00067">
    <property type="entry name" value="GAL4"/>
    <property type="match status" value="1"/>
</dbReference>
<dbReference type="InterPro" id="IPR007219">
    <property type="entry name" value="XnlR_reg_dom"/>
</dbReference>
<dbReference type="SMART" id="SM00906">
    <property type="entry name" value="Fungal_trans"/>
    <property type="match status" value="1"/>
</dbReference>
<dbReference type="GO" id="GO:0008270">
    <property type="term" value="F:zinc ion binding"/>
    <property type="evidence" value="ECO:0007669"/>
    <property type="project" value="InterPro"/>
</dbReference>
<organism evidence="6 7">
    <name type="scientific">Drechslerella dactyloides</name>
    <name type="common">Nematode-trapping fungus</name>
    <name type="synonym">Arthrobotrys dactyloides</name>
    <dbReference type="NCBI Taxonomy" id="74499"/>
    <lineage>
        <taxon>Eukaryota</taxon>
        <taxon>Fungi</taxon>
        <taxon>Dikarya</taxon>
        <taxon>Ascomycota</taxon>
        <taxon>Pezizomycotina</taxon>
        <taxon>Orbiliomycetes</taxon>
        <taxon>Orbiliales</taxon>
        <taxon>Orbiliaceae</taxon>
        <taxon>Drechslerella</taxon>
    </lineage>
</organism>
<evidence type="ECO:0000256" key="2">
    <source>
        <dbReference type="ARBA" id="ARBA00023242"/>
    </source>
</evidence>
<dbReference type="Pfam" id="PF04082">
    <property type="entry name" value="Fungal_trans"/>
    <property type="match status" value="1"/>
</dbReference>
<evidence type="ECO:0000259" key="5">
    <source>
        <dbReference type="PROSITE" id="PS50048"/>
    </source>
</evidence>
<dbReference type="EMBL" id="JAQGDS010000001">
    <property type="protein sequence ID" value="KAJ6264195.1"/>
    <property type="molecule type" value="Genomic_DNA"/>
</dbReference>
<reference evidence="6" key="1">
    <citation type="submission" date="2023-01" db="EMBL/GenBank/DDBJ databases">
        <title>The chitinases involved in constricting ring structure development in the nematode-trapping fungus Drechslerella dactyloides.</title>
        <authorList>
            <person name="Wang R."/>
            <person name="Zhang L."/>
            <person name="Tang P."/>
            <person name="Li S."/>
            <person name="Liang L."/>
        </authorList>
    </citation>
    <scope>NUCLEOTIDE SEQUENCE</scope>
    <source>
        <strain evidence="6">YMF1.00031</strain>
    </source>
</reference>
<feature type="compositionally biased region" description="Basic and acidic residues" evidence="4">
    <location>
        <begin position="207"/>
        <end position="226"/>
    </location>
</feature>
<feature type="region of interest" description="Disordered" evidence="4">
    <location>
        <begin position="735"/>
        <end position="760"/>
    </location>
</feature>
<feature type="compositionally biased region" description="Basic and acidic residues" evidence="4">
    <location>
        <begin position="1064"/>
        <end position="1075"/>
    </location>
</feature>
<dbReference type="Gene3D" id="4.10.240.10">
    <property type="entry name" value="Zn(2)-C6 fungal-type DNA-binding domain"/>
    <property type="match status" value="1"/>
</dbReference>
<evidence type="ECO:0000256" key="4">
    <source>
        <dbReference type="SAM" id="MobiDB-lite"/>
    </source>
</evidence>
<dbReference type="SUPFAM" id="SSF57701">
    <property type="entry name" value="Zn2/Cys6 DNA-binding domain"/>
    <property type="match status" value="1"/>
</dbReference>
<keyword evidence="2" id="KW-0539">Nucleus</keyword>
<dbReference type="Proteomes" id="UP001221413">
    <property type="component" value="Unassembled WGS sequence"/>
</dbReference>
<dbReference type="PANTHER" id="PTHR47654">
    <property type="entry name" value="ZN(II)2CYS6 TRANSCRIPTION FACTOR (EUROFUNG)-RELATED"/>
    <property type="match status" value="1"/>
</dbReference>
<protein>
    <submittedName>
        <fullName evidence="6">ABC-transporter-regulating transcription factor</fullName>
    </submittedName>
</protein>
<keyword evidence="7" id="KW-1185">Reference proteome</keyword>
<dbReference type="PANTHER" id="PTHR47654:SF5">
    <property type="entry name" value="TRANSCRIPTION FACTOR DOMAIN-CONTAINING PROTEIN"/>
    <property type="match status" value="1"/>
</dbReference>
<gene>
    <name evidence="6" type="ORF">Dda_0338</name>
</gene>
<name>A0AAD6J6E3_DREDA</name>
<dbReference type="InterPro" id="IPR001138">
    <property type="entry name" value="Zn2Cys6_DnaBD"/>
</dbReference>
<feature type="region of interest" description="Disordered" evidence="4">
    <location>
        <begin position="198"/>
        <end position="262"/>
    </location>
</feature>
<dbReference type="SMART" id="SM00066">
    <property type="entry name" value="GAL4"/>
    <property type="match status" value="1"/>
</dbReference>
<feature type="region of interest" description="Disordered" evidence="4">
    <location>
        <begin position="778"/>
        <end position="797"/>
    </location>
</feature>
<dbReference type="GO" id="GO:0000981">
    <property type="term" value="F:DNA-binding transcription factor activity, RNA polymerase II-specific"/>
    <property type="evidence" value="ECO:0007669"/>
    <property type="project" value="InterPro"/>
</dbReference>
<feature type="compositionally biased region" description="Basic and acidic residues" evidence="4">
    <location>
        <begin position="741"/>
        <end position="752"/>
    </location>
</feature>
<feature type="compositionally biased region" description="Basic residues" evidence="4">
    <location>
        <begin position="783"/>
        <end position="792"/>
    </location>
</feature>
<feature type="region of interest" description="Disordered" evidence="4">
    <location>
        <begin position="1"/>
        <end position="54"/>
    </location>
</feature>
<keyword evidence="3" id="KW-0175">Coiled coil</keyword>
<comment type="caution">
    <text evidence="6">The sequence shown here is derived from an EMBL/GenBank/DDBJ whole genome shotgun (WGS) entry which is preliminary data.</text>
</comment>
<evidence type="ECO:0000256" key="1">
    <source>
        <dbReference type="ARBA" id="ARBA00022723"/>
    </source>
</evidence>
<dbReference type="InterPro" id="IPR036864">
    <property type="entry name" value="Zn2-C6_fun-type_DNA-bd_sf"/>
</dbReference>
<evidence type="ECO:0000256" key="3">
    <source>
        <dbReference type="SAM" id="Coils"/>
    </source>
</evidence>
<feature type="region of interest" description="Disordered" evidence="4">
    <location>
        <begin position="1060"/>
        <end position="1088"/>
    </location>
</feature>